<sequence length="87" mass="10625">MRSIRKDQKKCIMVILLSVSCIFSTNRRTKFLDDAIIEMMRCRKKDEYEKCKNKDDDRNDSLMIKLRCMELKERRKERKEVENISMD</sequence>
<keyword evidence="2" id="KW-1185">Reference proteome</keyword>
<dbReference type="PROSITE" id="PS51257">
    <property type="entry name" value="PROKAR_LIPOPROTEIN"/>
    <property type="match status" value="1"/>
</dbReference>
<dbReference type="EnsemblMetazoa" id="OVOC7899.1">
    <property type="protein sequence ID" value="OVOC7899.1"/>
    <property type="gene ID" value="WBGene00244708"/>
</dbReference>
<reference evidence="1" key="2">
    <citation type="submission" date="2022-06" db="UniProtKB">
        <authorList>
            <consortium name="EnsemblMetazoa"/>
        </authorList>
    </citation>
    <scope>IDENTIFICATION</scope>
</reference>
<dbReference type="Proteomes" id="UP000024404">
    <property type="component" value="Unassembled WGS sequence"/>
</dbReference>
<evidence type="ECO:0000313" key="1">
    <source>
        <dbReference type="EnsemblMetazoa" id="OVOC7899.1"/>
    </source>
</evidence>
<reference evidence="2" key="1">
    <citation type="submission" date="2013-10" db="EMBL/GenBank/DDBJ databases">
        <title>Genome sequencing of Onchocerca volvulus.</title>
        <authorList>
            <person name="Cotton J."/>
            <person name="Tsai J."/>
            <person name="Stanley E."/>
            <person name="Tracey A."/>
            <person name="Holroyd N."/>
            <person name="Lustigman S."/>
            <person name="Berriman M."/>
        </authorList>
    </citation>
    <scope>NUCLEOTIDE SEQUENCE</scope>
</reference>
<evidence type="ECO:0000313" key="2">
    <source>
        <dbReference type="Proteomes" id="UP000024404"/>
    </source>
</evidence>
<dbReference type="AlphaFoldDB" id="A0A8R1Y0W1"/>
<name>A0A8R1Y0W1_ONCVO</name>
<proteinExistence type="predicted"/>
<protein>
    <submittedName>
        <fullName evidence="1">Uncharacterized protein</fullName>
    </submittedName>
</protein>
<accession>A0A8R1Y0W1</accession>
<dbReference type="EMBL" id="CMVM020000236">
    <property type="status" value="NOT_ANNOTATED_CDS"/>
    <property type="molecule type" value="Genomic_DNA"/>
</dbReference>
<organism evidence="1 2">
    <name type="scientific">Onchocerca volvulus</name>
    <dbReference type="NCBI Taxonomy" id="6282"/>
    <lineage>
        <taxon>Eukaryota</taxon>
        <taxon>Metazoa</taxon>
        <taxon>Ecdysozoa</taxon>
        <taxon>Nematoda</taxon>
        <taxon>Chromadorea</taxon>
        <taxon>Rhabditida</taxon>
        <taxon>Spirurina</taxon>
        <taxon>Spiruromorpha</taxon>
        <taxon>Filarioidea</taxon>
        <taxon>Onchocercidae</taxon>
        <taxon>Onchocerca</taxon>
    </lineage>
</organism>